<comment type="caution">
    <text evidence="2">The sequence shown here is derived from an EMBL/GenBank/DDBJ whole genome shotgun (WGS) entry which is preliminary data.</text>
</comment>
<feature type="transmembrane region" description="Helical" evidence="1">
    <location>
        <begin position="6"/>
        <end position="23"/>
    </location>
</feature>
<keyword evidence="1" id="KW-0812">Transmembrane</keyword>
<name>A0AAE0CQ36_9ROSI</name>
<accession>A0AAE0CQ36</accession>
<keyword evidence="1" id="KW-0472">Membrane</keyword>
<proteinExistence type="predicted"/>
<keyword evidence="1" id="KW-1133">Transmembrane helix</keyword>
<reference evidence="2" key="1">
    <citation type="journal article" date="2023" name="Plant J.">
        <title>Genome sequences and population genomics provide insights into the demographic history, inbreeding, and mutation load of two 'living fossil' tree species of Dipteronia.</title>
        <authorList>
            <person name="Feng Y."/>
            <person name="Comes H.P."/>
            <person name="Chen J."/>
            <person name="Zhu S."/>
            <person name="Lu R."/>
            <person name="Zhang X."/>
            <person name="Li P."/>
            <person name="Qiu J."/>
            <person name="Olsen K.M."/>
            <person name="Qiu Y."/>
        </authorList>
    </citation>
    <scope>NUCLEOTIDE SEQUENCE</scope>
    <source>
        <strain evidence="2">KIB01</strain>
    </source>
</reference>
<dbReference type="AlphaFoldDB" id="A0AAE0CQ36"/>
<evidence type="ECO:0000313" key="3">
    <source>
        <dbReference type="Proteomes" id="UP001280121"/>
    </source>
</evidence>
<dbReference type="Proteomes" id="UP001280121">
    <property type="component" value="Unassembled WGS sequence"/>
</dbReference>
<dbReference type="EMBL" id="JANJYI010000002">
    <property type="protein sequence ID" value="KAK2659410.1"/>
    <property type="molecule type" value="Genomic_DNA"/>
</dbReference>
<gene>
    <name evidence="2" type="ORF">Ddye_005943</name>
</gene>
<sequence>MIFVCYIIVIVWVYFFSFFKAAVEIFHGVCWRIWSGETRIPNTPTTRTRTNENDERKGILILILIFYNQLPFTLSILTENENMDEIPNGRGFLSINSILED</sequence>
<evidence type="ECO:0000256" key="1">
    <source>
        <dbReference type="SAM" id="Phobius"/>
    </source>
</evidence>
<protein>
    <submittedName>
        <fullName evidence="2">Uncharacterized protein</fullName>
    </submittedName>
</protein>
<keyword evidence="3" id="KW-1185">Reference proteome</keyword>
<organism evidence="2 3">
    <name type="scientific">Dipteronia dyeriana</name>
    <dbReference type="NCBI Taxonomy" id="168575"/>
    <lineage>
        <taxon>Eukaryota</taxon>
        <taxon>Viridiplantae</taxon>
        <taxon>Streptophyta</taxon>
        <taxon>Embryophyta</taxon>
        <taxon>Tracheophyta</taxon>
        <taxon>Spermatophyta</taxon>
        <taxon>Magnoliopsida</taxon>
        <taxon>eudicotyledons</taxon>
        <taxon>Gunneridae</taxon>
        <taxon>Pentapetalae</taxon>
        <taxon>rosids</taxon>
        <taxon>malvids</taxon>
        <taxon>Sapindales</taxon>
        <taxon>Sapindaceae</taxon>
        <taxon>Hippocastanoideae</taxon>
        <taxon>Acereae</taxon>
        <taxon>Dipteronia</taxon>
    </lineage>
</organism>
<evidence type="ECO:0000313" key="2">
    <source>
        <dbReference type="EMBL" id="KAK2659410.1"/>
    </source>
</evidence>